<evidence type="ECO:0000256" key="1">
    <source>
        <dbReference type="SAM" id="MobiDB-lite"/>
    </source>
</evidence>
<dbReference type="EMBL" id="JAHRIN010054614">
    <property type="protein sequence ID" value="MEQ2210805.1"/>
    <property type="molecule type" value="Genomic_DNA"/>
</dbReference>
<gene>
    <name evidence="2" type="ORF">XENOCAPTIV_019737</name>
</gene>
<evidence type="ECO:0000313" key="2">
    <source>
        <dbReference type="EMBL" id="MEQ2210805.1"/>
    </source>
</evidence>
<organism evidence="2 3">
    <name type="scientific">Xenoophorus captivus</name>
    <dbReference type="NCBI Taxonomy" id="1517983"/>
    <lineage>
        <taxon>Eukaryota</taxon>
        <taxon>Metazoa</taxon>
        <taxon>Chordata</taxon>
        <taxon>Craniata</taxon>
        <taxon>Vertebrata</taxon>
        <taxon>Euteleostomi</taxon>
        <taxon>Actinopterygii</taxon>
        <taxon>Neopterygii</taxon>
        <taxon>Teleostei</taxon>
        <taxon>Neoteleostei</taxon>
        <taxon>Acanthomorphata</taxon>
        <taxon>Ovalentaria</taxon>
        <taxon>Atherinomorphae</taxon>
        <taxon>Cyprinodontiformes</taxon>
        <taxon>Goodeidae</taxon>
        <taxon>Xenoophorus</taxon>
    </lineage>
</organism>
<sequence>RKPRVLPNPVPTSPTSSTPEPDTSTVPQDNATIPNSALQAPTGTKSSHGSKYKFIISI</sequence>
<dbReference type="Proteomes" id="UP001434883">
    <property type="component" value="Unassembled WGS sequence"/>
</dbReference>
<reference evidence="2 3" key="1">
    <citation type="submission" date="2021-06" db="EMBL/GenBank/DDBJ databases">
        <authorList>
            <person name="Palmer J.M."/>
        </authorList>
    </citation>
    <scope>NUCLEOTIDE SEQUENCE [LARGE SCALE GENOMIC DNA]</scope>
    <source>
        <strain evidence="2 3">XC_2019</strain>
        <tissue evidence="2">Muscle</tissue>
    </source>
</reference>
<comment type="caution">
    <text evidence="2">The sequence shown here is derived from an EMBL/GenBank/DDBJ whole genome shotgun (WGS) entry which is preliminary data.</text>
</comment>
<protein>
    <submittedName>
        <fullName evidence="2">Uncharacterized protein</fullName>
    </submittedName>
</protein>
<accession>A0ABV0RRK1</accession>
<feature type="non-terminal residue" evidence="2">
    <location>
        <position position="1"/>
    </location>
</feature>
<evidence type="ECO:0000313" key="3">
    <source>
        <dbReference type="Proteomes" id="UP001434883"/>
    </source>
</evidence>
<proteinExistence type="predicted"/>
<feature type="region of interest" description="Disordered" evidence="1">
    <location>
        <begin position="1"/>
        <end position="58"/>
    </location>
</feature>
<feature type="compositionally biased region" description="Low complexity" evidence="1">
    <location>
        <begin position="13"/>
        <end position="27"/>
    </location>
</feature>
<feature type="compositionally biased region" description="Polar residues" evidence="1">
    <location>
        <begin position="28"/>
        <end position="49"/>
    </location>
</feature>
<feature type="compositionally biased region" description="Pro residues" evidence="1">
    <location>
        <begin position="1"/>
        <end position="12"/>
    </location>
</feature>
<name>A0ABV0RRK1_9TELE</name>
<keyword evidence="3" id="KW-1185">Reference proteome</keyword>